<evidence type="ECO:0000313" key="2">
    <source>
        <dbReference type="Proteomes" id="UP001228905"/>
    </source>
</evidence>
<dbReference type="Proteomes" id="UP001228905">
    <property type="component" value="Unassembled WGS sequence"/>
</dbReference>
<keyword evidence="2" id="KW-1185">Reference proteome</keyword>
<sequence length="416" mass="44432">MSSDIADSSTDSRRLEAVDADVVLERFASPEMLAKGTVNVISVAAIRARLGERWARRAGDVWAYMDRKLDEHLSHGDVRHRLNPTDFLVAMPSRDCVTAQVVAMRVLEEVLIHFLGEARPCDIDIKAVTAVENGSLTCATLDDDLMAVMRTRTPTAPVSPPAHSFVGIDLAEERKRNPVSFVTGSGLALRVDFSLEPLISLKHQVTAGLRIEPIVTDEPTGRIIPARAFTRLADQDMALIDEATIAYGALYLPKGDGRSHPPLVLPQSFRTMAARRGRNALIGQAGAATALVKAGVIVELIDAGSGVPSGRLTEIAGLLTSICRGVMGRVTPGKEFVPTFRDARLMGITLDASELAGPDSRIASQILEFGRQARGMAPVLGVHGLSSADFFAIAEVAGLTHAAARRQAQTAARPAA</sequence>
<organism evidence="1 2">
    <name type="scientific">Caulobacter ginsengisoli</name>
    <dbReference type="NCBI Taxonomy" id="400775"/>
    <lineage>
        <taxon>Bacteria</taxon>
        <taxon>Pseudomonadati</taxon>
        <taxon>Pseudomonadota</taxon>
        <taxon>Alphaproteobacteria</taxon>
        <taxon>Caulobacterales</taxon>
        <taxon>Caulobacteraceae</taxon>
        <taxon>Caulobacter</taxon>
    </lineage>
</organism>
<reference evidence="1 2" key="1">
    <citation type="submission" date="2023-07" db="EMBL/GenBank/DDBJ databases">
        <title>Genomic Encyclopedia of Type Strains, Phase IV (KMG-IV): sequencing the most valuable type-strain genomes for metagenomic binning, comparative biology and taxonomic classification.</title>
        <authorList>
            <person name="Goeker M."/>
        </authorList>
    </citation>
    <scope>NUCLEOTIDE SEQUENCE [LARGE SCALE GENOMIC DNA]</scope>
    <source>
        <strain evidence="1 2">DSM 18695</strain>
    </source>
</reference>
<comment type="caution">
    <text evidence="1">The sequence shown here is derived from an EMBL/GenBank/DDBJ whole genome shotgun (WGS) entry which is preliminary data.</text>
</comment>
<dbReference type="EMBL" id="JAUSVS010000001">
    <property type="protein sequence ID" value="MDQ0462785.1"/>
    <property type="molecule type" value="Genomic_DNA"/>
</dbReference>
<name>A0ABU0ILA0_9CAUL</name>
<protein>
    <submittedName>
        <fullName evidence="1">Uncharacterized protein</fullName>
    </submittedName>
</protein>
<dbReference type="RefSeq" id="WP_307345618.1">
    <property type="nucleotide sequence ID" value="NZ_JAUSVS010000001.1"/>
</dbReference>
<accession>A0ABU0ILA0</accession>
<gene>
    <name evidence="1" type="ORF">QO010_000533</name>
</gene>
<evidence type="ECO:0000313" key="1">
    <source>
        <dbReference type="EMBL" id="MDQ0462785.1"/>
    </source>
</evidence>
<proteinExistence type="predicted"/>